<name>A0A4D9EZ65_9SAUR</name>
<protein>
    <submittedName>
        <fullName evidence="1">Uncharacterized protein</fullName>
    </submittedName>
</protein>
<reference evidence="1 2" key="2">
    <citation type="submission" date="2019-04" db="EMBL/GenBank/DDBJ databases">
        <title>The genome sequence of big-headed turtle.</title>
        <authorList>
            <person name="Gong S."/>
        </authorList>
    </citation>
    <scope>NUCLEOTIDE SEQUENCE [LARGE SCALE GENOMIC DNA]</scope>
    <source>
        <strain evidence="1">DO16091913</strain>
        <tissue evidence="1">Muscle</tissue>
    </source>
</reference>
<dbReference type="AlphaFoldDB" id="A0A4D9EZ65"/>
<proteinExistence type="predicted"/>
<gene>
    <name evidence="1" type="ORF">DR999_PMT00372</name>
</gene>
<evidence type="ECO:0000313" key="2">
    <source>
        <dbReference type="Proteomes" id="UP000297703"/>
    </source>
</evidence>
<accession>A0A4D9EZ65</accession>
<comment type="caution">
    <text evidence="1">The sequence shown here is derived from an EMBL/GenBank/DDBJ whole genome shotgun (WGS) entry which is preliminary data.</text>
</comment>
<dbReference type="EMBL" id="QXTE01000002">
    <property type="protein sequence ID" value="TFK15966.1"/>
    <property type="molecule type" value="Genomic_DNA"/>
</dbReference>
<sequence length="117" mass="13333">MLFIKGIVVFFKEIMGYSPLTGTYKEVLKMLLLYVMKMIGSGFPPQTKNIDLVLQRFMHVSLYSLWSSPTKVTAKLSINMSLKDCACGVFLLPSPSHQEYQAWSCLRLSWGSQIRSM</sequence>
<reference evidence="1 2" key="1">
    <citation type="submission" date="2019-04" db="EMBL/GenBank/DDBJ databases">
        <title>Draft genome of the big-headed turtle Platysternon megacephalum.</title>
        <authorList>
            <person name="Gong S."/>
        </authorList>
    </citation>
    <scope>NUCLEOTIDE SEQUENCE [LARGE SCALE GENOMIC DNA]</scope>
    <source>
        <strain evidence="1">DO16091913</strain>
        <tissue evidence="1">Muscle</tissue>
    </source>
</reference>
<organism evidence="1 2">
    <name type="scientific">Platysternon megacephalum</name>
    <name type="common">big-headed turtle</name>
    <dbReference type="NCBI Taxonomy" id="55544"/>
    <lineage>
        <taxon>Eukaryota</taxon>
        <taxon>Metazoa</taxon>
        <taxon>Chordata</taxon>
        <taxon>Craniata</taxon>
        <taxon>Vertebrata</taxon>
        <taxon>Euteleostomi</taxon>
        <taxon>Archelosauria</taxon>
        <taxon>Testudinata</taxon>
        <taxon>Testudines</taxon>
        <taxon>Cryptodira</taxon>
        <taxon>Durocryptodira</taxon>
        <taxon>Testudinoidea</taxon>
        <taxon>Platysternidae</taxon>
        <taxon>Platysternon</taxon>
    </lineage>
</organism>
<evidence type="ECO:0000313" key="1">
    <source>
        <dbReference type="EMBL" id="TFK15966.1"/>
    </source>
</evidence>
<dbReference type="Proteomes" id="UP000297703">
    <property type="component" value="Unassembled WGS sequence"/>
</dbReference>
<keyword evidence="2" id="KW-1185">Reference proteome</keyword>